<dbReference type="SUPFAM" id="SSF82171">
    <property type="entry name" value="DPP6 N-terminal domain-like"/>
    <property type="match status" value="1"/>
</dbReference>
<dbReference type="Gene3D" id="1.10.510.10">
    <property type="entry name" value="Transferase(Phosphotransferase) domain 1"/>
    <property type="match status" value="1"/>
</dbReference>
<evidence type="ECO:0000256" key="6">
    <source>
        <dbReference type="PROSITE-ProRule" id="PRU00221"/>
    </source>
</evidence>
<sequence>MSRIPDIVRDFKLRTQFQDGNAETIHTYHESDLAAGRRVVVRLEHWQRQREIGSGSYGQVWLEKCTKGGRTVNVRAVKQVPTNGHIDYHRELEAITRFSHKNYYRCFTTSFGWFETPTHLFIAMEYLERGDLLAYLKGRPPLPESETKVIASQIVEAIAMMHENGFRHGDLKPNNILIMSHPPHIWWVKLTDFGLSKRIEEASGASTLLKGTPGFIAPELYELTERGTPYAPDLWAVGATLFFMLVKRHVFDSVGQLARYATNSKDFPTNLLIDVGATRLAITFIKSLMFVEPRHRATADIAFQHEWLQSGSSLPIGEAGPDSLFKSPPLSNGSVIDLSTEEYAPWDTGASHDTSSDTLEKGHHYQTSSNSNEEWNITAERAAIGQFGGKLRVAKELVHPEWRDAIAFSADSKILAVAGPNDPIELWDLSSHSKLPGLKGKLCIAFSPDGKLFASCGIDFHLHLWDAATWAELDYSNLTRYPQSIIFSPDSKKVACYANGTVAIRDVATGSKLRKFRFMFGAGGYLPRAHLAFSFDSKRILLTWANVLEAMDIDQGEWKGSFNLPTGSHALGFSPDGHHMAYTTRTMKTCIMELTTRSVTLEIDTNHTPLGVAFSHKAELFAIFLNEGGSHGGTLSLWDLRAKGKLSTTTYSSRMRSMVFSPDGRMIACTNWDGPTTIWIAGEPW</sequence>
<accession>A0A9W4HFU5</accession>
<feature type="compositionally biased region" description="Basic and acidic residues" evidence="7">
    <location>
        <begin position="354"/>
        <end position="363"/>
    </location>
</feature>
<dbReference type="PROSITE" id="PS50082">
    <property type="entry name" value="WD_REPEATS_2"/>
    <property type="match status" value="1"/>
</dbReference>
<comment type="caution">
    <text evidence="9">The sequence shown here is derived from an EMBL/GenBank/DDBJ whole genome shotgun (WGS) entry which is preliminary data.</text>
</comment>
<dbReference type="SMART" id="SM00320">
    <property type="entry name" value="WD40"/>
    <property type="match status" value="4"/>
</dbReference>
<dbReference type="Proteomes" id="UP001153618">
    <property type="component" value="Unassembled WGS sequence"/>
</dbReference>
<gene>
    <name evidence="9" type="ORF">POLS_LOCUS1848</name>
</gene>
<dbReference type="GO" id="GO:0004674">
    <property type="term" value="F:protein serine/threonine kinase activity"/>
    <property type="evidence" value="ECO:0007669"/>
    <property type="project" value="InterPro"/>
</dbReference>
<dbReference type="InterPro" id="IPR011009">
    <property type="entry name" value="Kinase-like_dom_sf"/>
</dbReference>
<evidence type="ECO:0000256" key="3">
    <source>
        <dbReference type="ARBA" id="ARBA00019599"/>
    </source>
</evidence>
<dbReference type="InterPro" id="IPR008271">
    <property type="entry name" value="Ser/Thr_kinase_AS"/>
</dbReference>
<evidence type="ECO:0000256" key="4">
    <source>
        <dbReference type="ARBA" id="ARBA00023006"/>
    </source>
</evidence>
<keyword evidence="10" id="KW-1185">Reference proteome</keyword>
<dbReference type="InterPro" id="IPR000719">
    <property type="entry name" value="Prot_kinase_dom"/>
</dbReference>
<dbReference type="InterPro" id="IPR015943">
    <property type="entry name" value="WD40/YVTN_repeat-like_dom_sf"/>
</dbReference>
<evidence type="ECO:0000256" key="5">
    <source>
        <dbReference type="ARBA" id="ARBA00030237"/>
    </source>
</evidence>
<dbReference type="Gene3D" id="2.130.10.10">
    <property type="entry name" value="YVTN repeat-like/Quinoprotein amine dehydrogenase"/>
    <property type="match status" value="2"/>
</dbReference>
<feature type="repeat" description="WD" evidence="6">
    <location>
        <begin position="444"/>
        <end position="466"/>
    </location>
</feature>
<evidence type="ECO:0000259" key="8">
    <source>
        <dbReference type="PROSITE" id="PS50011"/>
    </source>
</evidence>
<dbReference type="AlphaFoldDB" id="A0A9W4HFU5"/>
<dbReference type="SUPFAM" id="SSF56112">
    <property type="entry name" value="Protein kinase-like (PK-like)"/>
    <property type="match status" value="1"/>
</dbReference>
<dbReference type="GO" id="GO:0010506">
    <property type="term" value="P:regulation of autophagy"/>
    <property type="evidence" value="ECO:0007669"/>
    <property type="project" value="InterPro"/>
</dbReference>
<dbReference type="Pfam" id="PF00069">
    <property type="entry name" value="Pkinase"/>
    <property type="match status" value="1"/>
</dbReference>
<evidence type="ECO:0000256" key="2">
    <source>
        <dbReference type="ARBA" id="ARBA00018572"/>
    </source>
</evidence>
<comment type="subcellular location">
    <subcellularLocation>
        <location evidence="1">Preautophagosomal structure membrane</location>
        <topology evidence="1">Peripheral membrane protein</topology>
    </subcellularLocation>
</comment>
<dbReference type="GO" id="GO:0006914">
    <property type="term" value="P:autophagy"/>
    <property type="evidence" value="ECO:0007669"/>
    <property type="project" value="UniProtKB-KW"/>
</dbReference>
<evidence type="ECO:0000256" key="1">
    <source>
        <dbReference type="ARBA" id="ARBA00004623"/>
    </source>
</evidence>
<dbReference type="SMART" id="SM00220">
    <property type="entry name" value="S_TKc"/>
    <property type="match status" value="1"/>
</dbReference>
<organism evidence="9 10">
    <name type="scientific">Penicillium olsonii</name>
    <dbReference type="NCBI Taxonomy" id="99116"/>
    <lineage>
        <taxon>Eukaryota</taxon>
        <taxon>Fungi</taxon>
        <taxon>Dikarya</taxon>
        <taxon>Ascomycota</taxon>
        <taxon>Pezizomycotina</taxon>
        <taxon>Eurotiomycetes</taxon>
        <taxon>Eurotiomycetidae</taxon>
        <taxon>Eurotiales</taxon>
        <taxon>Aspergillaceae</taxon>
        <taxon>Penicillium</taxon>
    </lineage>
</organism>
<feature type="region of interest" description="Disordered" evidence="7">
    <location>
        <begin position="346"/>
        <end position="372"/>
    </location>
</feature>
<dbReference type="OrthoDB" id="10252171at2759"/>
<keyword evidence="4" id="KW-0072">Autophagy</keyword>
<keyword evidence="6" id="KW-0853">WD repeat</keyword>
<reference evidence="9" key="1">
    <citation type="submission" date="2021-07" db="EMBL/GenBank/DDBJ databases">
        <authorList>
            <person name="Branca A.L. A."/>
        </authorList>
    </citation>
    <scope>NUCLEOTIDE SEQUENCE</scope>
</reference>
<dbReference type="InterPro" id="IPR001680">
    <property type="entry name" value="WD40_rpt"/>
</dbReference>
<dbReference type="PANTHER" id="PTHR24348:SF68">
    <property type="entry name" value="SERINE_THREONINE-PROTEIN KINASE ATG1C"/>
    <property type="match status" value="1"/>
</dbReference>
<name>A0A9W4HFU5_PENOL</name>
<dbReference type="GO" id="GO:0005524">
    <property type="term" value="F:ATP binding"/>
    <property type="evidence" value="ECO:0007669"/>
    <property type="project" value="InterPro"/>
</dbReference>
<dbReference type="PROSITE" id="PS00108">
    <property type="entry name" value="PROTEIN_KINASE_ST"/>
    <property type="match status" value="1"/>
</dbReference>
<proteinExistence type="predicted"/>
<dbReference type="PANTHER" id="PTHR24348">
    <property type="entry name" value="SERINE/THREONINE-PROTEIN KINASE UNC-51-RELATED"/>
    <property type="match status" value="1"/>
</dbReference>
<protein>
    <recommendedName>
        <fullName evidence="2">Serine/threonine-protein kinase ATG1</fullName>
    </recommendedName>
    <alternativeName>
        <fullName evidence="5">Autophagy-related protein 1</fullName>
    </alternativeName>
    <alternativeName>
        <fullName evidence="3">Serine/threonine-protein kinase atg1</fullName>
    </alternativeName>
</protein>
<dbReference type="PROSITE" id="PS50011">
    <property type="entry name" value="PROTEIN_KINASE_DOM"/>
    <property type="match status" value="1"/>
</dbReference>
<evidence type="ECO:0000313" key="10">
    <source>
        <dbReference type="Proteomes" id="UP001153618"/>
    </source>
</evidence>
<dbReference type="EMBL" id="CAJVOS010000012">
    <property type="protein sequence ID" value="CAG8000680.1"/>
    <property type="molecule type" value="Genomic_DNA"/>
</dbReference>
<feature type="domain" description="Protein kinase" evidence="8">
    <location>
        <begin position="46"/>
        <end position="308"/>
    </location>
</feature>
<dbReference type="InterPro" id="IPR045269">
    <property type="entry name" value="Atg1-like"/>
</dbReference>
<dbReference type="Pfam" id="PF00400">
    <property type="entry name" value="WD40"/>
    <property type="match status" value="1"/>
</dbReference>
<evidence type="ECO:0000256" key="7">
    <source>
        <dbReference type="SAM" id="MobiDB-lite"/>
    </source>
</evidence>
<dbReference type="GO" id="GO:0034045">
    <property type="term" value="C:phagophore assembly site membrane"/>
    <property type="evidence" value="ECO:0007669"/>
    <property type="project" value="UniProtKB-SubCell"/>
</dbReference>
<evidence type="ECO:0000313" key="9">
    <source>
        <dbReference type="EMBL" id="CAG8000680.1"/>
    </source>
</evidence>